<evidence type="ECO:0000313" key="5">
    <source>
        <dbReference type="Proteomes" id="UP000524404"/>
    </source>
</evidence>
<dbReference type="GO" id="GO:0004803">
    <property type="term" value="F:transposase activity"/>
    <property type="evidence" value="ECO:0007669"/>
    <property type="project" value="InterPro"/>
</dbReference>
<feature type="domain" description="Transposase IS110-like N-terminal" evidence="2">
    <location>
        <begin position="10"/>
        <end position="164"/>
    </location>
</feature>
<dbReference type="InterPro" id="IPR047650">
    <property type="entry name" value="Transpos_IS110"/>
</dbReference>
<dbReference type="AlphaFoldDB" id="A0A841ENV5"/>
<keyword evidence="1" id="KW-0175">Coiled coil</keyword>
<proteinExistence type="predicted"/>
<dbReference type="NCBIfam" id="NF033542">
    <property type="entry name" value="transpos_IS110"/>
    <property type="match status" value="1"/>
</dbReference>
<dbReference type="Pfam" id="PF02371">
    <property type="entry name" value="Transposase_20"/>
    <property type="match status" value="1"/>
</dbReference>
<dbReference type="Proteomes" id="UP000524404">
    <property type="component" value="Unassembled WGS sequence"/>
</dbReference>
<evidence type="ECO:0000256" key="1">
    <source>
        <dbReference type="SAM" id="Coils"/>
    </source>
</evidence>
<evidence type="ECO:0000259" key="2">
    <source>
        <dbReference type="Pfam" id="PF01548"/>
    </source>
</evidence>
<feature type="domain" description="Transposase IS116/IS110/IS902 C-terminal" evidence="3">
    <location>
        <begin position="214"/>
        <end position="295"/>
    </location>
</feature>
<dbReference type="Pfam" id="PF01548">
    <property type="entry name" value="DEDD_Tnp_IS110"/>
    <property type="match status" value="1"/>
</dbReference>
<dbReference type="PANTHER" id="PTHR33055:SF13">
    <property type="entry name" value="TRANSPOSASE"/>
    <property type="match status" value="1"/>
</dbReference>
<dbReference type="GO" id="GO:0003677">
    <property type="term" value="F:DNA binding"/>
    <property type="evidence" value="ECO:0007669"/>
    <property type="project" value="InterPro"/>
</dbReference>
<sequence length="356" mass="40787">MKSQAFKYAVGIDISKSEFHVCLSAIDSLQKVTIKASRSFTNDSRGFQGLANWVQSHHKQSELPIVYLMEATGVYYENLAWFLHHLGCHITVILPKKAKHYFKGIGLKSKNDKIDARGLAQMAAEQNLDAWTPISPQIEQLRALTRHHQVFQEQKTIYNNQIHAIEHSHYQDELILDDLREVVNLIDQKLKAIKKKIDKVVEEDSFLKEKFSLVLPIKGVGLLTIATIVAETNGFEFFENQRQLTSYAGYDVTERQSGKYAGKQAISKQGNARIRKVLCMPAFNVVRFQEKSFANLFERVYQRTNLKMKAYVAVQRKILVLIYALWKKNETYDPNKVAPTSEATLDEVAKQPLLQE</sequence>
<dbReference type="GO" id="GO:0006313">
    <property type="term" value="P:DNA transposition"/>
    <property type="evidence" value="ECO:0007669"/>
    <property type="project" value="InterPro"/>
</dbReference>
<dbReference type="InterPro" id="IPR003346">
    <property type="entry name" value="Transposase_20"/>
</dbReference>
<comment type="caution">
    <text evidence="4">The sequence shown here is derived from an EMBL/GenBank/DDBJ whole genome shotgun (WGS) entry which is preliminary data.</text>
</comment>
<gene>
    <name evidence="4" type="ORF">HNP25_004441</name>
</gene>
<keyword evidence="5" id="KW-1185">Reference proteome</keyword>
<evidence type="ECO:0000313" key="4">
    <source>
        <dbReference type="EMBL" id="MBB6005757.1"/>
    </source>
</evidence>
<feature type="coiled-coil region" evidence="1">
    <location>
        <begin position="176"/>
        <end position="203"/>
    </location>
</feature>
<dbReference type="InterPro" id="IPR002525">
    <property type="entry name" value="Transp_IS110-like_N"/>
</dbReference>
<protein>
    <submittedName>
        <fullName evidence="4">Transposase</fullName>
    </submittedName>
</protein>
<organism evidence="4 5">
    <name type="scientific">Arcicella rosea</name>
    <dbReference type="NCBI Taxonomy" id="502909"/>
    <lineage>
        <taxon>Bacteria</taxon>
        <taxon>Pseudomonadati</taxon>
        <taxon>Bacteroidota</taxon>
        <taxon>Cytophagia</taxon>
        <taxon>Cytophagales</taxon>
        <taxon>Flectobacillaceae</taxon>
        <taxon>Arcicella</taxon>
    </lineage>
</organism>
<name>A0A841ENV5_9BACT</name>
<dbReference type="PANTHER" id="PTHR33055">
    <property type="entry name" value="TRANSPOSASE FOR INSERTION SEQUENCE ELEMENT IS1111A"/>
    <property type="match status" value="1"/>
</dbReference>
<dbReference type="RefSeq" id="WP_184137845.1">
    <property type="nucleotide sequence ID" value="NZ_JACHKT010000071.1"/>
</dbReference>
<dbReference type="EMBL" id="JACHKT010000071">
    <property type="protein sequence ID" value="MBB6005757.1"/>
    <property type="molecule type" value="Genomic_DNA"/>
</dbReference>
<accession>A0A841ENV5</accession>
<reference evidence="4 5" key="1">
    <citation type="submission" date="2020-08" db="EMBL/GenBank/DDBJ databases">
        <title>Functional genomics of gut bacteria from endangered species of beetles.</title>
        <authorList>
            <person name="Carlos-Shanley C."/>
        </authorList>
    </citation>
    <scope>NUCLEOTIDE SEQUENCE [LARGE SCALE GENOMIC DNA]</scope>
    <source>
        <strain evidence="4 5">S00070</strain>
    </source>
</reference>
<evidence type="ECO:0000259" key="3">
    <source>
        <dbReference type="Pfam" id="PF02371"/>
    </source>
</evidence>